<name>A0A3N4LXK1_9PEZI</name>
<dbReference type="Proteomes" id="UP000267821">
    <property type="component" value="Unassembled WGS sequence"/>
</dbReference>
<gene>
    <name evidence="2" type="ORF">L211DRAFT_834448</name>
</gene>
<dbReference type="InParanoid" id="A0A3N4LXK1"/>
<keyword evidence="3" id="KW-1185">Reference proteome</keyword>
<evidence type="ECO:0000313" key="2">
    <source>
        <dbReference type="EMBL" id="RPB27587.1"/>
    </source>
</evidence>
<evidence type="ECO:0000256" key="1">
    <source>
        <dbReference type="SAM" id="MobiDB-lite"/>
    </source>
</evidence>
<dbReference type="AlphaFoldDB" id="A0A3N4LXK1"/>
<protein>
    <submittedName>
        <fullName evidence="2">Uncharacterized protein</fullName>
    </submittedName>
</protein>
<feature type="region of interest" description="Disordered" evidence="1">
    <location>
        <begin position="144"/>
        <end position="169"/>
    </location>
</feature>
<accession>A0A3N4LXK1</accession>
<reference evidence="2 3" key="1">
    <citation type="journal article" date="2018" name="Nat. Ecol. Evol.">
        <title>Pezizomycetes genomes reveal the molecular basis of ectomycorrhizal truffle lifestyle.</title>
        <authorList>
            <person name="Murat C."/>
            <person name="Payen T."/>
            <person name="Noel B."/>
            <person name="Kuo A."/>
            <person name="Morin E."/>
            <person name="Chen J."/>
            <person name="Kohler A."/>
            <person name="Krizsan K."/>
            <person name="Balestrini R."/>
            <person name="Da Silva C."/>
            <person name="Montanini B."/>
            <person name="Hainaut M."/>
            <person name="Levati E."/>
            <person name="Barry K.W."/>
            <person name="Belfiori B."/>
            <person name="Cichocki N."/>
            <person name="Clum A."/>
            <person name="Dockter R.B."/>
            <person name="Fauchery L."/>
            <person name="Guy J."/>
            <person name="Iotti M."/>
            <person name="Le Tacon F."/>
            <person name="Lindquist E.A."/>
            <person name="Lipzen A."/>
            <person name="Malagnac F."/>
            <person name="Mello A."/>
            <person name="Molinier V."/>
            <person name="Miyauchi S."/>
            <person name="Poulain J."/>
            <person name="Riccioni C."/>
            <person name="Rubini A."/>
            <person name="Sitrit Y."/>
            <person name="Splivallo R."/>
            <person name="Traeger S."/>
            <person name="Wang M."/>
            <person name="Zifcakova L."/>
            <person name="Wipf D."/>
            <person name="Zambonelli A."/>
            <person name="Paolocci F."/>
            <person name="Nowrousian M."/>
            <person name="Ottonello S."/>
            <person name="Baldrian P."/>
            <person name="Spatafora J.W."/>
            <person name="Henrissat B."/>
            <person name="Nagy L.G."/>
            <person name="Aury J.M."/>
            <person name="Wincker P."/>
            <person name="Grigoriev I.V."/>
            <person name="Bonfante P."/>
            <person name="Martin F.M."/>
        </authorList>
    </citation>
    <scope>NUCLEOTIDE SEQUENCE [LARGE SCALE GENOMIC DNA]</scope>
    <source>
        <strain evidence="2 3">ATCC MYA-4762</strain>
    </source>
</reference>
<sequence length="169" mass="18802">MNNTHQRAIQRARAATVLSQRDSQRSGTVLPGIVARGMGQEESDRVLARSVLLSSPNARLAVPILATDPSLVRAPQQAMAVAEPHKRTGTGEGWGPRVGVQRYERMKYTCTWGNEQRRQEEEWRPVMRKARNCKSVQIDWPKLTGGTPCWGRSPRRQSGGRGEDATSLT</sequence>
<proteinExistence type="predicted"/>
<dbReference type="EMBL" id="ML121531">
    <property type="protein sequence ID" value="RPB27587.1"/>
    <property type="molecule type" value="Genomic_DNA"/>
</dbReference>
<evidence type="ECO:0000313" key="3">
    <source>
        <dbReference type="Proteomes" id="UP000267821"/>
    </source>
</evidence>
<organism evidence="2 3">
    <name type="scientific">Terfezia boudieri ATCC MYA-4762</name>
    <dbReference type="NCBI Taxonomy" id="1051890"/>
    <lineage>
        <taxon>Eukaryota</taxon>
        <taxon>Fungi</taxon>
        <taxon>Dikarya</taxon>
        <taxon>Ascomycota</taxon>
        <taxon>Pezizomycotina</taxon>
        <taxon>Pezizomycetes</taxon>
        <taxon>Pezizales</taxon>
        <taxon>Pezizaceae</taxon>
        <taxon>Terfezia</taxon>
    </lineage>
</organism>